<dbReference type="GO" id="GO:0003677">
    <property type="term" value="F:DNA binding"/>
    <property type="evidence" value="ECO:0007669"/>
    <property type="project" value="UniProtKB-KW"/>
</dbReference>
<protein>
    <submittedName>
        <fullName evidence="8">DNA-binding response regulator</fullName>
    </submittedName>
</protein>
<dbReference type="InterPro" id="IPR039420">
    <property type="entry name" value="WalR-like"/>
</dbReference>
<evidence type="ECO:0000313" key="9">
    <source>
        <dbReference type="Proteomes" id="UP000245202"/>
    </source>
</evidence>
<name>A0A2R5F2K1_9BACL</name>
<dbReference type="AlphaFoldDB" id="A0A2R5F2K1"/>
<dbReference type="InterPro" id="IPR011006">
    <property type="entry name" value="CheY-like_superfamily"/>
</dbReference>
<gene>
    <name evidence="8" type="ORF">PAT3040_04791</name>
</gene>
<sequence length="220" mass="24477">MEWKTDGGSGPIRILIVEDDLDWIKAISAFLNNESDMLVVGAATTTDEALQLADTLPFDVALVDIQLTAGGHEGIYAALELHQSHAAKIIMLTSVTDEAVMTQAFTAGAVNYIEKSRYRDLPAAIRTAYRHPAAMEALLKEFARLKREEQLGALTPAEREVFELIEQGHTQSEIEKKLYKAESTLKNQVNKVLKKLGVRSSKEAVELVRRKGLFRRGDKR</sequence>
<keyword evidence="2" id="KW-0805">Transcription regulation</keyword>
<dbReference type="Proteomes" id="UP000245202">
    <property type="component" value="Unassembled WGS sequence"/>
</dbReference>
<dbReference type="InterPro" id="IPR058245">
    <property type="entry name" value="NreC/VraR/RcsB-like_REC"/>
</dbReference>
<dbReference type="RefSeq" id="WP_108994661.1">
    <property type="nucleotide sequence ID" value="NZ_BDQX01000289.1"/>
</dbReference>
<comment type="caution">
    <text evidence="8">The sequence shown here is derived from an EMBL/GenBank/DDBJ whole genome shotgun (WGS) entry which is preliminary data.</text>
</comment>
<evidence type="ECO:0000259" key="7">
    <source>
        <dbReference type="PROSITE" id="PS50110"/>
    </source>
</evidence>
<dbReference type="InterPro" id="IPR000792">
    <property type="entry name" value="Tscrpt_reg_LuxR_C"/>
</dbReference>
<evidence type="ECO:0000313" key="8">
    <source>
        <dbReference type="EMBL" id="GBG10081.1"/>
    </source>
</evidence>
<dbReference type="InterPro" id="IPR001789">
    <property type="entry name" value="Sig_transdc_resp-reg_receiver"/>
</dbReference>
<evidence type="ECO:0000256" key="2">
    <source>
        <dbReference type="ARBA" id="ARBA00023015"/>
    </source>
</evidence>
<dbReference type="PROSITE" id="PS50043">
    <property type="entry name" value="HTH_LUXR_2"/>
    <property type="match status" value="1"/>
</dbReference>
<dbReference type="EMBL" id="BDQX01000289">
    <property type="protein sequence ID" value="GBG10081.1"/>
    <property type="molecule type" value="Genomic_DNA"/>
</dbReference>
<dbReference type="SUPFAM" id="SSF52172">
    <property type="entry name" value="CheY-like"/>
    <property type="match status" value="1"/>
</dbReference>
<organism evidence="8 9">
    <name type="scientific">Paenibacillus agaridevorans</name>
    <dbReference type="NCBI Taxonomy" id="171404"/>
    <lineage>
        <taxon>Bacteria</taxon>
        <taxon>Bacillati</taxon>
        <taxon>Bacillota</taxon>
        <taxon>Bacilli</taxon>
        <taxon>Bacillales</taxon>
        <taxon>Paenibacillaceae</taxon>
        <taxon>Paenibacillus</taxon>
    </lineage>
</organism>
<accession>A0A2R5F2K1</accession>
<feature type="modified residue" description="4-aspartylphosphate" evidence="5">
    <location>
        <position position="64"/>
    </location>
</feature>
<dbReference type="Pfam" id="PF00196">
    <property type="entry name" value="GerE"/>
    <property type="match status" value="1"/>
</dbReference>
<evidence type="ECO:0000256" key="5">
    <source>
        <dbReference type="PROSITE-ProRule" id="PRU00169"/>
    </source>
</evidence>
<feature type="domain" description="Response regulatory" evidence="7">
    <location>
        <begin position="13"/>
        <end position="130"/>
    </location>
</feature>
<keyword evidence="9" id="KW-1185">Reference proteome</keyword>
<keyword evidence="1 5" id="KW-0597">Phosphoprotein</keyword>
<dbReference type="Gene3D" id="3.40.50.2300">
    <property type="match status" value="1"/>
</dbReference>
<dbReference type="PANTHER" id="PTHR43214">
    <property type="entry name" value="TWO-COMPONENT RESPONSE REGULATOR"/>
    <property type="match status" value="1"/>
</dbReference>
<dbReference type="Pfam" id="PF00072">
    <property type="entry name" value="Response_reg"/>
    <property type="match status" value="1"/>
</dbReference>
<proteinExistence type="predicted"/>
<dbReference type="GO" id="GO:0006355">
    <property type="term" value="P:regulation of DNA-templated transcription"/>
    <property type="evidence" value="ECO:0007669"/>
    <property type="project" value="InterPro"/>
</dbReference>
<dbReference type="PRINTS" id="PR00038">
    <property type="entry name" value="HTHLUXR"/>
</dbReference>
<keyword evidence="3 8" id="KW-0238">DNA-binding</keyword>
<dbReference type="SMART" id="SM00421">
    <property type="entry name" value="HTH_LUXR"/>
    <property type="match status" value="1"/>
</dbReference>
<reference evidence="8 9" key="1">
    <citation type="submission" date="2017-08" db="EMBL/GenBank/DDBJ databases">
        <title>Substantial Increase in Enzyme Production by Combined Drug-Resistance Mutations in Paenibacillus agaridevorans.</title>
        <authorList>
            <person name="Tanaka Y."/>
            <person name="Funane K."/>
            <person name="Hosaka T."/>
            <person name="Shiwa Y."/>
            <person name="Fujita N."/>
            <person name="Miyazaki T."/>
            <person name="Yoshikawa H."/>
            <person name="Murakami K."/>
            <person name="Kasahara K."/>
            <person name="Inaoka T."/>
            <person name="Hiraga Y."/>
            <person name="Ochi K."/>
        </authorList>
    </citation>
    <scope>NUCLEOTIDE SEQUENCE [LARGE SCALE GENOMIC DNA]</scope>
    <source>
        <strain evidence="8 9">T-3040</strain>
    </source>
</reference>
<keyword evidence="4" id="KW-0804">Transcription</keyword>
<dbReference type="PROSITE" id="PS50110">
    <property type="entry name" value="RESPONSE_REGULATORY"/>
    <property type="match status" value="1"/>
</dbReference>
<evidence type="ECO:0000256" key="4">
    <source>
        <dbReference type="ARBA" id="ARBA00023163"/>
    </source>
</evidence>
<feature type="domain" description="HTH luxR-type" evidence="6">
    <location>
        <begin position="147"/>
        <end position="212"/>
    </location>
</feature>
<evidence type="ECO:0000256" key="3">
    <source>
        <dbReference type="ARBA" id="ARBA00023125"/>
    </source>
</evidence>
<evidence type="ECO:0000259" key="6">
    <source>
        <dbReference type="PROSITE" id="PS50043"/>
    </source>
</evidence>
<dbReference type="CDD" id="cd17535">
    <property type="entry name" value="REC_NarL-like"/>
    <property type="match status" value="1"/>
</dbReference>
<evidence type="ECO:0000256" key="1">
    <source>
        <dbReference type="ARBA" id="ARBA00022553"/>
    </source>
</evidence>
<dbReference type="CDD" id="cd06170">
    <property type="entry name" value="LuxR_C_like"/>
    <property type="match status" value="1"/>
</dbReference>
<dbReference type="GO" id="GO:0000160">
    <property type="term" value="P:phosphorelay signal transduction system"/>
    <property type="evidence" value="ECO:0007669"/>
    <property type="project" value="InterPro"/>
</dbReference>
<dbReference type="SMART" id="SM00448">
    <property type="entry name" value="REC"/>
    <property type="match status" value="1"/>
</dbReference>